<gene>
    <name evidence="2" type="ORF">EGW08_016119</name>
</gene>
<feature type="domain" description="Cadherin-like beta-sandwich-like" evidence="1">
    <location>
        <begin position="24"/>
        <end position="119"/>
    </location>
</feature>
<dbReference type="Pfam" id="PF12733">
    <property type="entry name" value="Cadherin-like"/>
    <property type="match status" value="1"/>
</dbReference>
<dbReference type="AlphaFoldDB" id="A0A3S1B6G5"/>
<evidence type="ECO:0000259" key="1">
    <source>
        <dbReference type="Pfam" id="PF12733"/>
    </source>
</evidence>
<reference evidence="2 3" key="1">
    <citation type="submission" date="2019-01" db="EMBL/GenBank/DDBJ databases">
        <title>A draft genome assembly of the solar-powered sea slug Elysia chlorotica.</title>
        <authorList>
            <person name="Cai H."/>
            <person name="Li Q."/>
            <person name="Fang X."/>
            <person name="Li J."/>
            <person name="Curtis N.E."/>
            <person name="Altenburger A."/>
            <person name="Shibata T."/>
            <person name="Feng M."/>
            <person name="Maeda T."/>
            <person name="Schwartz J.A."/>
            <person name="Shigenobu S."/>
            <person name="Lundholm N."/>
            <person name="Nishiyama T."/>
            <person name="Yang H."/>
            <person name="Hasebe M."/>
            <person name="Li S."/>
            <person name="Pierce S.K."/>
            <person name="Wang J."/>
        </authorList>
    </citation>
    <scope>NUCLEOTIDE SEQUENCE [LARGE SCALE GENOMIC DNA]</scope>
    <source>
        <strain evidence="2">EC2010</strain>
        <tissue evidence="2">Whole organism of an adult</tissue>
    </source>
</reference>
<dbReference type="STRING" id="188477.A0A3S1B6G5"/>
<evidence type="ECO:0000313" key="2">
    <source>
        <dbReference type="EMBL" id="RUS76123.1"/>
    </source>
</evidence>
<name>A0A3S1B6G5_ELYCH</name>
<dbReference type="Proteomes" id="UP000271974">
    <property type="component" value="Unassembled WGS sequence"/>
</dbReference>
<dbReference type="PANTHER" id="PTHR14776">
    <property type="entry name" value="CADHERIN-LIKE AND PC-ESTERASE DOMAIN-CONTAINING PROTEIN 1"/>
    <property type="match status" value="1"/>
</dbReference>
<evidence type="ECO:0000313" key="3">
    <source>
        <dbReference type="Proteomes" id="UP000271974"/>
    </source>
</evidence>
<keyword evidence="3" id="KW-1185">Reference proteome</keyword>
<accession>A0A3S1B6G5</accession>
<dbReference type="OrthoDB" id="2016263at2759"/>
<organism evidence="2 3">
    <name type="scientific">Elysia chlorotica</name>
    <name type="common">Eastern emerald elysia</name>
    <name type="synonym">Sea slug</name>
    <dbReference type="NCBI Taxonomy" id="188477"/>
    <lineage>
        <taxon>Eukaryota</taxon>
        <taxon>Metazoa</taxon>
        <taxon>Spiralia</taxon>
        <taxon>Lophotrochozoa</taxon>
        <taxon>Mollusca</taxon>
        <taxon>Gastropoda</taxon>
        <taxon>Heterobranchia</taxon>
        <taxon>Euthyneura</taxon>
        <taxon>Panpulmonata</taxon>
        <taxon>Sacoglossa</taxon>
        <taxon>Placobranchoidea</taxon>
        <taxon>Plakobranchidae</taxon>
        <taxon>Elysia</taxon>
    </lineage>
</organism>
<dbReference type="EMBL" id="RQTK01000686">
    <property type="protein sequence ID" value="RUS76123.1"/>
    <property type="molecule type" value="Genomic_DNA"/>
</dbReference>
<comment type="caution">
    <text evidence="2">The sequence shown here is derived from an EMBL/GenBank/DDBJ whole genome shotgun (WGS) entry which is preliminary data.</text>
</comment>
<dbReference type="PANTHER" id="PTHR14776:SF1">
    <property type="entry name" value="CADHERIN-LIKE AND PC-ESTERASE DOMAIN-CONTAINING PROTEIN 1"/>
    <property type="match status" value="1"/>
</dbReference>
<sequence>MCDVTGSPKEPSCFKDPSRLGELKSIVTHPYLQLYPEFSPLNTDYQVWTDYSNTVVNIRVFPEHCQTRARLAEVDDGNRSSSGNLSLGLGENTVHIKVENTRESRPVTIATYRISIYRRSRDALMERSRDVDLMHRNQMRVCALKQDCALRYLPEEPCGLIPWTKLAKEERGYRSIVTWDQFLASQANIVVLWSVAGALFKLWQLRVLYLEGCRLAPGIVSGSKAFPGPTPAMLQRKAVRLFLHRKRIQKLKSDVSVLFIGDSTNRGILNYITKRLNGSLLQWDKTHTMRVYSALNHGRTVFGFAYYPQFWLDSRSKPSIDVAFAKLRKRAQAVSKQSETVLVVGGVHWLTSRHVQALQARLDREGLKNVTVVVKGLGAGFHQPVTGVYQLSLADQRKMYSSNKELLSYSRSQGLHTVDTFSMTMARFRDFGQGKCACHFHRVSADRPSVLEKLSLRTSSAHVPSAHAQYSVHGEINAAYSEMVINRICLGHDQ</sequence>
<protein>
    <recommendedName>
        <fullName evidence="1">Cadherin-like beta-sandwich-like domain-containing protein</fullName>
    </recommendedName>
</protein>
<dbReference type="InterPro" id="IPR025883">
    <property type="entry name" value="Cadherin-like_domain"/>
</dbReference>
<proteinExistence type="predicted"/>